<proteinExistence type="predicted"/>
<name>A0A158KQ38_9BURK</name>
<reference evidence="2" key="1">
    <citation type="submission" date="2016-01" db="EMBL/GenBank/DDBJ databases">
        <authorList>
            <person name="Peeters C."/>
        </authorList>
    </citation>
    <scope>NUCLEOTIDE SEQUENCE [LARGE SCALE GENOMIC DNA]</scope>
    <source>
        <strain evidence="2">LMG 29317</strain>
    </source>
</reference>
<dbReference type="Gene3D" id="3.40.50.1100">
    <property type="match status" value="1"/>
</dbReference>
<gene>
    <name evidence="2" type="ORF">AWB74_06522</name>
</gene>
<sequence length="95" mass="10164">MPTWLVSSGGTGGTIATLGRYVAYRGHQTRVLCADPENSVFFDYFRSVLAGDPNDGLTLALSDCNQPAHSPSALENTYGVHRIPSLPTEDKPARG</sequence>
<accession>A0A158KQ38</accession>
<keyword evidence="3" id="KW-1185">Reference proteome</keyword>
<organism evidence="2 3">
    <name type="scientific">Caballeronia arvi</name>
    <dbReference type="NCBI Taxonomy" id="1777135"/>
    <lineage>
        <taxon>Bacteria</taxon>
        <taxon>Pseudomonadati</taxon>
        <taxon>Pseudomonadota</taxon>
        <taxon>Betaproteobacteria</taxon>
        <taxon>Burkholderiales</taxon>
        <taxon>Burkholderiaceae</taxon>
        <taxon>Caballeronia</taxon>
    </lineage>
</organism>
<feature type="region of interest" description="Disordered" evidence="1">
    <location>
        <begin position="72"/>
        <end position="95"/>
    </location>
</feature>
<evidence type="ECO:0008006" key="4">
    <source>
        <dbReference type="Google" id="ProtNLM"/>
    </source>
</evidence>
<evidence type="ECO:0000313" key="2">
    <source>
        <dbReference type="EMBL" id="SAL83194.1"/>
    </source>
</evidence>
<evidence type="ECO:0000313" key="3">
    <source>
        <dbReference type="Proteomes" id="UP000055019"/>
    </source>
</evidence>
<protein>
    <recommendedName>
        <fullName evidence="4">Cysteine synthase</fullName>
    </recommendedName>
</protein>
<comment type="caution">
    <text evidence="2">The sequence shown here is derived from an EMBL/GenBank/DDBJ whole genome shotgun (WGS) entry which is preliminary data.</text>
</comment>
<dbReference type="SUPFAM" id="SSF53686">
    <property type="entry name" value="Tryptophan synthase beta subunit-like PLP-dependent enzymes"/>
    <property type="match status" value="1"/>
</dbReference>
<dbReference type="Proteomes" id="UP000055019">
    <property type="component" value="Unassembled WGS sequence"/>
</dbReference>
<dbReference type="AlphaFoldDB" id="A0A158KQ38"/>
<dbReference type="EMBL" id="FCOM02000045">
    <property type="protein sequence ID" value="SAL83194.1"/>
    <property type="molecule type" value="Genomic_DNA"/>
</dbReference>
<dbReference type="InterPro" id="IPR036052">
    <property type="entry name" value="TrpB-like_PALP_sf"/>
</dbReference>
<evidence type="ECO:0000256" key="1">
    <source>
        <dbReference type="SAM" id="MobiDB-lite"/>
    </source>
</evidence>